<keyword evidence="2" id="KW-1185">Reference proteome</keyword>
<reference evidence="1" key="1">
    <citation type="submission" date="2017-04" db="EMBL/GenBank/DDBJ databases">
        <authorList>
            <person name="Varghese N."/>
            <person name="Submissions S."/>
        </authorList>
    </citation>
    <scope>NUCLEOTIDE SEQUENCE</scope>
    <source>
        <strain evidence="1">WTE2008</strain>
    </source>
</reference>
<dbReference type="Proteomes" id="UP000192328">
    <property type="component" value="Unassembled WGS sequence"/>
</dbReference>
<sequence length="281" mass="32180">MTENGKMNKVIGERIKAARLVKGLSQEKLGDLLGVSFQAVSSWETGKFIPDSDHLAALAKALDLSLDALFVDEEKNWELGRINYDPEHMFTRVKVKAEEKGMFQTLRVLDLLRPAHGAQPRKSKYGFKASYTVHPLTMACHALAMGLVDDDVLAACLAHDMVEDAHMKPEDLPVNDRVREAVRLVSKNMYDPNDPDWEKKYFENIRENPLACLVKCLDRVNNLAGMADAFSRKKMIRYTAETDKYYPALLEVVKKTHGWNDAWWLLRYQMMTMVETFKRLL</sequence>
<proteinExistence type="predicted"/>
<protein>
    <submittedName>
        <fullName evidence="1">GTP pyrophosphokinase</fullName>
    </submittedName>
</protein>
<name>A0AC61PL35_9FIRM</name>
<evidence type="ECO:0000313" key="2">
    <source>
        <dbReference type="Proteomes" id="UP000192328"/>
    </source>
</evidence>
<gene>
    <name evidence="1" type="ORF">SAMN06297397_1539</name>
</gene>
<dbReference type="EMBL" id="FWXZ01000002">
    <property type="protein sequence ID" value="SMC58291.1"/>
    <property type="molecule type" value="Genomic_DNA"/>
</dbReference>
<evidence type="ECO:0000313" key="1">
    <source>
        <dbReference type="EMBL" id="SMC58291.1"/>
    </source>
</evidence>
<accession>A0AC61PL35</accession>
<comment type="caution">
    <text evidence="1">The sequence shown here is derived from an EMBL/GenBank/DDBJ whole genome shotgun (WGS) entry which is preliminary data.</text>
</comment>
<organism evidence="1 2">
    <name type="scientific">Aristaeella lactis</name>
    <dbReference type="NCBI Taxonomy" id="3046383"/>
    <lineage>
        <taxon>Bacteria</taxon>
        <taxon>Bacillati</taxon>
        <taxon>Bacillota</taxon>
        <taxon>Clostridia</taxon>
        <taxon>Eubacteriales</taxon>
        <taxon>Aristaeellaceae</taxon>
        <taxon>Aristaeella</taxon>
    </lineage>
</organism>